<comment type="subcellular location">
    <subcellularLocation>
        <location evidence="8">Cytoplasm</location>
    </subcellularLocation>
</comment>
<dbReference type="AlphaFoldDB" id="A0A1S2MXE7"/>
<evidence type="ECO:0000256" key="6">
    <source>
        <dbReference type="ARBA" id="ARBA00047615"/>
    </source>
</evidence>
<evidence type="ECO:0000259" key="10">
    <source>
        <dbReference type="Pfam" id="PF02224"/>
    </source>
</evidence>
<dbReference type="NCBIfam" id="TIGR00017">
    <property type="entry name" value="cmk"/>
    <property type="match status" value="1"/>
</dbReference>
<dbReference type="GO" id="GO:0005524">
    <property type="term" value="F:ATP binding"/>
    <property type="evidence" value="ECO:0007669"/>
    <property type="project" value="UniProtKB-UniRule"/>
</dbReference>
<accession>A0A1S2MXE7</accession>
<comment type="catalytic activity">
    <reaction evidence="6 8">
        <text>dCMP + ATP = dCDP + ADP</text>
        <dbReference type="Rhea" id="RHEA:25094"/>
        <dbReference type="ChEBI" id="CHEBI:30616"/>
        <dbReference type="ChEBI" id="CHEBI:57566"/>
        <dbReference type="ChEBI" id="CHEBI:58593"/>
        <dbReference type="ChEBI" id="CHEBI:456216"/>
        <dbReference type="EC" id="2.7.4.25"/>
    </reaction>
</comment>
<keyword evidence="8" id="KW-0963">Cytoplasm</keyword>
<dbReference type="EC" id="2.7.4.25" evidence="8"/>
<evidence type="ECO:0000256" key="9">
    <source>
        <dbReference type="SAM" id="MobiDB-lite"/>
    </source>
</evidence>
<dbReference type="SUPFAM" id="SSF52540">
    <property type="entry name" value="P-loop containing nucleoside triphosphate hydrolases"/>
    <property type="match status" value="1"/>
</dbReference>
<comment type="caution">
    <text evidence="11">The sequence shown here is derived from an EMBL/GenBank/DDBJ whole genome shotgun (WGS) entry which is preliminary data.</text>
</comment>
<feature type="compositionally biased region" description="Basic and acidic residues" evidence="9">
    <location>
        <begin position="203"/>
        <end position="218"/>
    </location>
</feature>
<organism evidence="11 12">
    <name type="scientific">Rothia kristinae</name>
    <dbReference type="NCBI Taxonomy" id="37923"/>
    <lineage>
        <taxon>Bacteria</taxon>
        <taxon>Bacillati</taxon>
        <taxon>Actinomycetota</taxon>
        <taxon>Actinomycetes</taxon>
        <taxon>Micrococcales</taxon>
        <taxon>Micrococcaceae</taxon>
        <taxon>Rothia</taxon>
    </lineage>
</organism>
<evidence type="ECO:0000313" key="11">
    <source>
        <dbReference type="EMBL" id="OIJ34865.1"/>
    </source>
</evidence>
<feature type="region of interest" description="Disordered" evidence="9">
    <location>
        <begin position="194"/>
        <end position="218"/>
    </location>
</feature>
<evidence type="ECO:0000256" key="5">
    <source>
        <dbReference type="ARBA" id="ARBA00022840"/>
    </source>
</evidence>
<evidence type="ECO:0000256" key="7">
    <source>
        <dbReference type="ARBA" id="ARBA00048478"/>
    </source>
</evidence>
<dbReference type="RefSeq" id="WP_075515527.1">
    <property type="nucleotide sequence ID" value="NZ_MODZ01000016.1"/>
</dbReference>
<sequence length="283" mass="30291">MPADTTDGVREEALVKASAPAEPAASQFRDADNAEAWKSELVIAIDGPSGSGKSSVAREVATRLKLAYLDTGAMYRALTWWVLETGTDPQDAEAVAEAAKSLPLQLGTDPIVETVMCNGVDIREAIRSERVTAAVSAVASNPEARRALIAQQRLEIVSNSKRIVAEGRDITTVVAPDATVRILLTASEEVRKARRGEQLGGDRTSEQLEADVSRRDAADSRVNNFTEAAEGVDLVDSTDLDFEQTVAEVIRVIDETAARNHEQKQQEGSGDSGTEDDEQESGA</sequence>
<keyword evidence="4 8" id="KW-0418">Kinase</keyword>
<protein>
    <recommendedName>
        <fullName evidence="8">Cytidylate kinase</fullName>
        <shortName evidence="8">CK</shortName>
        <ecNumber evidence="8">2.7.4.25</ecNumber>
    </recommendedName>
    <alternativeName>
        <fullName evidence="8">Cytidine monophosphate kinase</fullName>
        <shortName evidence="8">CMP kinase</shortName>
    </alternativeName>
</protein>
<evidence type="ECO:0000256" key="8">
    <source>
        <dbReference type="HAMAP-Rule" id="MF_00238"/>
    </source>
</evidence>
<comment type="catalytic activity">
    <reaction evidence="7 8">
        <text>CMP + ATP = CDP + ADP</text>
        <dbReference type="Rhea" id="RHEA:11600"/>
        <dbReference type="ChEBI" id="CHEBI:30616"/>
        <dbReference type="ChEBI" id="CHEBI:58069"/>
        <dbReference type="ChEBI" id="CHEBI:60377"/>
        <dbReference type="ChEBI" id="CHEBI:456216"/>
        <dbReference type="EC" id="2.7.4.25"/>
    </reaction>
</comment>
<dbReference type="Pfam" id="PF02224">
    <property type="entry name" value="Cytidylate_kin"/>
    <property type="match status" value="1"/>
</dbReference>
<dbReference type="CDD" id="cd02020">
    <property type="entry name" value="CMPK"/>
    <property type="match status" value="1"/>
</dbReference>
<dbReference type="Gene3D" id="3.40.50.300">
    <property type="entry name" value="P-loop containing nucleotide triphosphate hydrolases"/>
    <property type="match status" value="1"/>
</dbReference>
<comment type="similarity">
    <text evidence="1 8">Belongs to the cytidylate kinase family. Type 1 subfamily.</text>
</comment>
<dbReference type="InterPro" id="IPR011994">
    <property type="entry name" value="Cytidylate_kinase_dom"/>
</dbReference>
<dbReference type="InterPro" id="IPR027417">
    <property type="entry name" value="P-loop_NTPase"/>
</dbReference>
<feature type="binding site" evidence="8">
    <location>
        <begin position="47"/>
        <end position="55"/>
    </location>
    <ligand>
        <name>ATP</name>
        <dbReference type="ChEBI" id="CHEBI:30616"/>
    </ligand>
</feature>
<dbReference type="HAMAP" id="MF_00238">
    <property type="entry name" value="Cytidyl_kinase_type1"/>
    <property type="match status" value="1"/>
</dbReference>
<gene>
    <name evidence="8" type="primary">cmk</name>
    <name evidence="11" type="ORF">BK826_10145</name>
</gene>
<keyword evidence="2 8" id="KW-0808">Transferase</keyword>
<reference evidence="11 12" key="1">
    <citation type="submission" date="2016-10" db="EMBL/GenBank/DDBJ databases">
        <title>Draft genome sequence of strain LCT isolated from the Shenzhou X spacecraft of China.</title>
        <authorList>
            <person name="Huang B."/>
        </authorList>
    </citation>
    <scope>NUCLEOTIDE SEQUENCE [LARGE SCALE GENOMIC DNA]</scope>
    <source>
        <strain evidence="11 12">LCT-H5</strain>
    </source>
</reference>
<dbReference type="GO" id="GO:0005737">
    <property type="term" value="C:cytoplasm"/>
    <property type="evidence" value="ECO:0007669"/>
    <property type="project" value="UniProtKB-SubCell"/>
</dbReference>
<feature type="domain" description="Cytidylate kinase" evidence="10">
    <location>
        <begin position="43"/>
        <end position="254"/>
    </location>
</feature>
<evidence type="ECO:0000256" key="1">
    <source>
        <dbReference type="ARBA" id="ARBA00009427"/>
    </source>
</evidence>
<feature type="region of interest" description="Disordered" evidence="9">
    <location>
        <begin position="256"/>
        <end position="283"/>
    </location>
</feature>
<dbReference type="GO" id="GO:0006220">
    <property type="term" value="P:pyrimidine nucleotide metabolic process"/>
    <property type="evidence" value="ECO:0007669"/>
    <property type="project" value="UniProtKB-UniRule"/>
</dbReference>
<feature type="compositionally biased region" description="Basic and acidic residues" evidence="9">
    <location>
        <begin position="256"/>
        <end position="265"/>
    </location>
</feature>
<dbReference type="EMBL" id="MODZ01000016">
    <property type="protein sequence ID" value="OIJ34865.1"/>
    <property type="molecule type" value="Genomic_DNA"/>
</dbReference>
<evidence type="ECO:0000256" key="2">
    <source>
        <dbReference type="ARBA" id="ARBA00022679"/>
    </source>
</evidence>
<dbReference type="InterPro" id="IPR003136">
    <property type="entry name" value="Cytidylate_kin"/>
</dbReference>
<keyword evidence="3 8" id="KW-0547">Nucleotide-binding</keyword>
<dbReference type="GO" id="GO:0036431">
    <property type="term" value="F:dCMP kinase activity"/>
    <property type="evidence" value="ECO:0007669"/>
    <property type="project" value="InterPro"/>
</dbReference>
<feature type="compositionally biased region" description="Acidic residues" evidence="9">
    <location>
        <begin position="273"/>
        <end position="283"/>
    </location>
</feature>
<evidence type="ECO:0000256" key="4">
    <source>
        <dbReference type="ARBA" id="ARBA00022777"/>
    </source>
</evidence>
<evidence type="ECO:0000313" key="12">
    <source>
        <dbReference type="Proteomes" id="UP000179540"/>
    </source>
</evidence>
<feature type="region of interest" description="Disordered" evidence="9">
    <location>
        <begin position="1"/>
        <end position="28"/>
    </location>
</feature>
<name>A0A1S2MXE7_9MICC</name>
<dbReference type="Proteomes" id="UP000179540">
    <property type="component" value="Unassembled WGS sequence"/>
</dbReference>
<dbReference type="GO" id="GO:0036430">
    <property type="term" value="F:CMP kinase activity"/>
    <property type="evidence" value="ECO:0007669"/>
    <property type="project" value="RHEA"/>
</dbReference>
<keyword evidence="5 8" id="KW-0067">ATP-binding</keyword>
<dbReference type="OrthoDB" id="9807434at2"/>
<proteinExistence type="inferred from homology"/>
<evidence type="ECO:0000256" key="3">
    <source>
        <dbReference type="ARBA" id="ARBA00022741"/>
    </source>
</evidence>